<comment type="caution">
    <text evidence="4">The sequence shown here is derived from an EMBL/GenBank/DDBJ whole genome shotgun (WGS) entry which is preliminary data.</text>
</comment>
<evidence type="ECO:0000256" key="3">
    <source>
        <dbReference type="HAMAP-Rule" id="MF_01460"/>
    </source>
</evidence>
<evidence type="ECO:0000256" key="2">
    <source>
        <dbReference type="ARBA" id="ARBA00023239"/>
    </source>
</evidence>
<dbReference type="RefSeq" id="WP_229642120.1">
    <property type="nucleotide sequence ID" value="NZ_JADWDC010000063.1"/>
</dbReference>
<dbReference type="PANTHER" id="PTHR35137">
    <property type="entry name" value="CHROMOPHORE LYASE CRL, CHLOROPLASTIC"/>
    <property type="match status" value="1"/>
</dbReference>
<dbReference type="InterPro" id="IPR010404">
    <property type="entry name" value="CpcT/CpeT"/>
</dbReference>
<dbReference type="HAMAP" id="MF_01460">
    <property type="entry name" value="Chrphore_lyase_CpxT"/>
    <property type="match status" value="1"/>
</dbReference>
<protein>
    <recommendedName>
        <fullName evidence="3">Chromophore lyase CpcT/CpeT</fullName>
        <ecNumber evidence="3">4.-.-.-</ecNumber>
    </recommendedName>
</protein>
<evidence type="ECO:0000256" key="1">
    <source>
        <dbReference type="ARBA" id="ARBA00008206"/>
    </source>
</evidence>
<dbReference type="Proteomes" id="UP000729733">
    <property type="component" value="Unassembled WGS sequence"/>
</dbReference>
<dbReference type="GO" id="GO:0016829">
    <property type="term" value="F:lyase activity"/>
    <property type="evidence" value="ECO:0007669"/>
    <property type="project" value="UniProtKB-KW"/>
</dbReference>
<accession>A0A964BUP6</accession>
<dbReference type="CDD" id="cd16338">
    <property type="entry name" value="CpcT"/>
    <property type="match status" value="1"/>
</dbReference>
<dbReference type="Pfam" id="PF06206">
    <property type="entry name" value="CpeT"/>
    <property type="match status" value="1"/>
</dbReference>
<dbReference type="GO" id="GO:0017006">
    <property type="term" value="P:protein-tetrapyrrole linkage"/>
    <property type="evidence" value="ECO:0007669"/>
    <property type="project" value="UniProtKB-UniRule"/>
</dbReference>
<keyword evidence="2 3" id="KW-0456">Lyase</keyword>
<dbReference type="InterPro" id="IPR038672">
    <property type="entry name" value="CpcT/CpeT_sf"/>
</dbReference>
<dbReference type="EMBL" id="JADWDC010000063">
    <property type="protein sequence ID" value="MCC0179017.1"/>
    <property type="molecule type" value="Genomic_DNA"/>
</dbReference>
<evidence type="ECO:0000313" key="5">
    <source>
        <dbReference type="Proteomes" id="UP000729733"/>
    </source>
</evidence>
<proteinExistence type="inferred from homology"/>
<comment type="similarity">
    <text evidence="1 3">Belongs to the CpcT/CpeT biliprotein lyase family.</text>
</comment>
<dbReference type="PANTHER" id="PTHR35137:SF1">
    <property type="entry name" value="CHROMOPHORE LYASE CRL, CHLOROPLASTIC"/>
    <property type="match status" value="1"/>
</dbReference>
<name>A0A964BUP6_9CYAN</name>
<sequence>MTFSPPLIALANYLAGEFDNKSQALSQPAWYVHLRLWIRPVPIFREDSITLFAEQANVINLDLPYRPRILRLRQRETIEVEFYMFEDLATAQGAGQNKDLISQITPDKIKFLPDCTLRVATQELVLGKYSFETTPITEKPCSVTYQGITFQVFLGFKANADELLTYDKGIDPKTGKGTWGALMGAYQFNKRQDFSEELNEENRNS</sequence>
<gene>
    <name evidence="3" type="primary">cpcT</name>
    <name evidence="4" type="ORF">I4641_18780</name>
</gene>
<dbReference type="Gene3D" id="2.40.128.590">
    <property type="entry name" value="CpcT/CpeT domain"/>
    <property type="match status" value="1"/>
</dbReference>
<evidence type="ECO:0000313" key="4">
    <source>
        <dbReference type="EMBL" id="MCC0179017.1"/>
    </source>
</evidence>
<keyword evidence="5" id="KW-1185">Reference proteome</keyword>
<reference evidence="4" key="1">
    <citation type="journal article" date="2021" name="Antonie Van Leeuwenhoek">
        <title>Draft genome and description of Waterburya agarophytonicola gen. nov. sp. nov. (Pleurocapsales, Cyanobacteria): a seaweed symbiont.</title>
        <authorList>
            <person name="Bonthond G."/>
            <person name="Shalygin S."/>
            <person name="Bayer T."/>
            <person name="Weinberger F."/>
        </authorList>
    </citation>
    <scope>NUCLEOTIDE SEQUENCE</scope>
    <source>
        <strain evidence="4">KI4</strain>
    </source>
</reference>
<dbReference type="AlphaFoldDB" id="A0A964BUP6"/>
<dbReference type="EC" id="4.-.-.-" evidence="3"/>
<comment type="function">
    <text evidence="3">Covalently attaches a chromophore to Cys residue(s) of phycobiliproteins.</text>
</comment>
<organism evidence="4 5">
    <name type="scientific">Waterburya agarophytonicola KI4</name>
    <dbReference type="NCBI Taxonomy" id="2874699"/>
    <lineage>
        <taxon>Bacteria</taxon>
        <taxon>Bacillati</taxon>
        <taxon>Cyanobacteriota</taxon>
        <taxon>Cyanophyceae</taxon>
        <taxon>Pleurocapsales</taxon>
        <taxon>Hyellaceae</taxon>
        <taxon>Waterburya</taxon>
        <taxon>Waterburya agarophytonicola</taxon>
    </lineage>
</organism>